<dbReference type="GO" id="GO:0008017">
    <property type="term" value="F:microtubule binding"/>
    <property type="evidence" value="ECO:0007669"/>
    <property type="project" value="TreeGrafter"/>
</dbReference>
<dbReference type="GO" id="GO:0005886">
    <property type="term" value="C:plasma membrane"/>
    <property type="evidence" value="ECO:0007669"/>
    <property type="project" value="TreeGrafter"/>
</dbReference>
<dbReference type="PANTHER" id="PTHR11566">
    <property type="entry name" value="DYNAMIN"/>
    <property type="match status" value="1"/>
</dbReference>
<dbReference type="GO" id="GO:0008053">
    <property type="term" value="P:mitochondrial fusion"/>
    <property type="evidence" value="ECO:0007669"/>
    <property type="project" value="TreeGrafter"/>
</dbReference>
<dbReference type="InterPro" id="IPR022812">
    <property type="entry name" value="Dynamin"/>
</dbReference>
<keyword evidence="10" id="KW-0809">Transit peptide</keyword>
<evidence type="ECO:0000256" key="3">
    <source>
        <dbReference type="ARBA" id="ARBA00011980"/>
    </source>
</evidence>
<dbReference type="Pfam" id="PF24550">
    <property type="entry name" value="LIS_MGM1"/>
    <property type="match status" value="1"/>
</dbReference>
<keyword evidence="7" id="KW-0999">Mitochondrion inner membrane</keyword>
<evidence type="ECO:0000259" key="20">
    <source>
        <dbReference type="PROSITE" id="PS51718"/>
    </source>
</evidence>
<dbReference type="InterPro" id="IPR000375">
    <property type="entry name" value="Dynamin_stalk"/>
</dbReference>
<evidence type="ECO:0000256" key="8">
    <source>
        <dbReference type="ARBA" id="ARBA00022801"/>
    </source>
</evidence>
<sequence length="869" mass="97223">MSLTRQYGVVTAGRLLRMKQGLLSGSRSFYGTTRTRTMISSQFSPFAIRRIHHQPVYHRSFSWSSMPKFAAKIARVPAAAASAAVGGAAYVNYKVQEVHSYTTDKLNQASDWLSGVYSSVKDGIQSIELPDFSSGETESGGKKNKKGEEEEGNNGGEEAAATAAAAAAAVTASTGAEEDGDEDQMMVLTKKMIEIRSILQKVDQSETLQLPSIVVIGSQSSGKSSVLEAIVGHEFLPKGNNMVTRRPIELTLVNTPDSAAEYAEFPALGLGKITDFTQIQKTLTDLNLAVPDSQAVSDDPIQLHIYSPNVPDLTMIDLPGYIQVAASDQPGSLKQQINELCEKYIQPPNVILAISAADVDLANSSALKASRRVDPRGERTIGVITKMDLVDPIRGVQTLTNQSYPLRMGYVGVITRTPTSQSVGLFRRTSNITTLVAQNEHNYFSQHPDYEDCTVGTLKLRGKLMTVLEKTMANSLQPTADAIQQELEEASYQFKVEYNDRVLTPQTYLAGSIDSLKLQFKELTTQLGRNEVKRILKREFDQKVLDLLAQRYWNKPQDDMMKTMSKEQPLSDLPNAAIDDLYWHRKLDASTSSLTKLGVGRLSTNLVINALSSEMERLVDNTNFKTHPFARETIYDAATSILNTRFHSTADQVENCIKPYKYEVEVEDREWASSRDHAYNLLKEELRQCEDSYQSLRRAIGSNKLTQVMKFIEKTRENNGVQVTPDTEAFGFSPALLAKGREAIFLRDRSDILKMRMAAVRSRQCKSKENKYYCPEVFLDVVADKLTQTAVLFLNVELLSDFYYNFPRELDARLGKNLSEEQIEVFAKEDPKIKQHIELQQRKELLELALGKIEGVMEFQKSRQHSHHK</sequence>
<evidence type="ECO:0000256" key="1">
    <source>
        <dbReference type="ARBA" id="ARBA00004273"/>
    </source>
</evidence>
<keyword evidence="9" id="KW-0460">Magnesium</keyword>
<proteinExistence type="inferred from homology"/>
<gene>
    <name evidence="21" type="ORF">TRICI_002887</name>
</gene>
<keyword evidence="22" id="KW-1185">Reference proteome</keyword>
<dbReference type="AlphaFoldDB" id="A0A642VBF4"/>
<feature type="compositionally biased region" description="Low complexity" evidence="18">
    <location>
        <begin position="156"/>
        <end position="175"/>
    </location>
</feature>
<evidence type="ECO:0000256" key="18">
    <source>
        <dbReference type="SAM" id="MobiDB-lite"/>
    </source>
</evidence>
<dbReference type="InterPro" id="IPR001401">
    <property type="entry name" value="Dynamin_GTPase"/>
</dbReference>
<evidence type="ECO:0000256" key="17">
    <source>
        <dbReference type="RuleBase" id="RU003932"/>
    </source>
</evidence>
<dbReference type="InterPro" id="IPR020850">
    <property type="entry name" value="GED_dom"/>
</dbReference>
<dbReference type="Gene3D" id="3.40.50.300">
    <property type="entry name" value="P-loop containing nucleotide triphosphate hydrolases"/>
    <property type="match status" value="1"/>
</dbReference>
<dbReference type="EC" id="3.6.5.5" evidence="3"/>
<dbReference type="InterPro" id="IPR056495">
    <property type="entry name" value="LIS_MGM1"/>
</dbReference>
<dbReference type="PANTHER" id="PTHR11566:SF212">
    <property type="entry name" value="DYNAMIN"/>
    <property type="match status" value="1"/>
</dbReference>
<keyword evidence="12" id="KW-0496">Mitochondrion</keyword>
<evidence type="ECO:0000313" key="21">
    <source>
        <dbReference type="EMBL" id="KAA8914444.1"/>
    </source>
</evidence>
<protein>
    <recommendedName>
        <fullName evidence="3">dynamin GTPase</fullName>
        <ecNumber evidence="3">3.6.5.5</ecNumber>
    </recommendedName>
</protein>
<evidence type="ECO:0000256" key="9">
    <source>
        <dbReference type="ARBA" id="ARBA00022842"/>
    </source>
</evidence>
<name>A0A642VBF4_9ASCO</name>
<keyword evidence="8" id="KW-0378">Hydrolase</keyword>
<evidence type="ECO:0000256" key="13">
    <source>
        <dbReference type="ARBA" id="ARBA00023134"/>
    </source>
</evidence>
<dbReference type="OrthoDB" id="5061070at2759"/>
<evidence type="ECO:0000256" key="12">
    <source>
        <dbReference type="ARBA" id="ARBA00023128"/>
    </source>
</evidence>
<keyword evidence="11" id="KW-1133">Transmembrane helix</keyword>
<evidence type="ECO:0000256" key="6">
    <source>
        <dbReference type="ARBA" id="ARBA00022741"/>
    </source>
</evidence>
<dbReference type="GO" id="GO:0005743">
    <property type="term" value="C:mitochondrial inner membrane"/>
    <property type="evidence" value="ECO:0007669"/>
    <property type="project" value="UniProtKB-SubCell"/>
</dbReference>
<comment type="subcellular location">
    <subcellularLocation>
        <location evidence="1">Mitochondrion inner membrane</location>
    </subcellularLocation>
    <subcellularLocation>
        <location evidence="2">Mitochondrion intermembrane space</location>
    </subcellularLocation>
</comment>
<dbReference type="GO" id="GO:0061024">
    <property type="term" value="P:membrane organization"/>
    <property type="evidence" value="ECO:0007669"/>
    <property type="project" value="UniProtKB-ARBA"/>
</dbReference>
<evidence type="ECO:0000259" key="19">
    <source>
        <dbReference type="PROSITE" id="PS51388"/>
    </source>
</evidence>
<dbReference type="InterPro" id="IPR019762">
    <property type="entry name" value="Dynamin_GTPase_CS"/>
</dbReference>
<evidence type="ECO:0000256" key="2">
    <source>
        <dbReference type="ARBA" id="ARBA00004569"/>
    </source>
</evidence>
<evidence type="ECO:0000256" key="11">
    <source>
        <dbReference type="ARBA" id="ARBA00022989"/>
    </source>
</evidence>
<comment type="catalytic activity">
    <reaction evidence="16">
        <text>GTP + H2O = GDP + phosphate + H(+)</text>
        <dbReference type="Rhea" id="RHEA:19669"/>
        <dbReference type="ChEBI" id="CHEBI:15377"/>
        <dbReference type="ChEBI" id="CHEBI:15378"/>
        <dbReference type="ChEBI" id="CHEBI:37565"/>
        <dbReference type="ChEBI" id="CHEBI:43474"/>
        <dbReference type="ChEBI" id="CHEBI:58189"/>
        <dbReference type="EC" id="3.6.5.5"/>
    </reaction>
</comment>
<keyword evidence="6 17" id="KW-0547">Nucleotide-binding</keyword>
<dbReference type="Pfam" id="PF01031">
    <property type="entry name" value="Dynamin_M"/>
    <property type="match status" value="1"/>
</dbReference>
<dbReference type="InterPro" id="IPR045063">
    <property type="entry name" value="Dynamin_N"/>
</dbReference>
<comment type="similarity">
    <text evidence="17">Belongs to the TRAFAC class dynamin-like GTPase superfamily. Dynamin/Fzo/YdjA family.</text>
</comment>
<dbReference type="EMBL" id="SWFS01000200">
    <property type="protein sequence ID" value="KAA8914444.1"/>
    <property type="molecule type" value="Genomic_DNA"/>
</dbReference>
<evidence type="ECO:0000313" key="22">
    <source>
        <dbReference type="Proteomes" id="UP000761534"/>
    </source>
</evidence>
<dbReference type="SMART" id="SM00053">
    <property type="entry name" value="DYNc"/>
    <property type="match status" value="1"/>
</dbReference>
<reference evidence="21" key="1">
    <citation type="journal article" date="2019" name="G3 (Bethesda)">
        <title>Genome Assemblies of Two Rare Opportunistic Yeast Pathogens: Diutina rugosa (syn. Candida rugosa) and Trichomonascus ciferrii (syn. Candida ciferrii).</title>
        <authorList>
            <person name="Mixao V."/>
            <person name="Saus E."/>
            <person name="Hansen A.P."/>
            <person name="Lass-Florl C."/>
            <person name="Gabaldon T."/>
        </authorList>
    </citation>
    <scope>NUCLEOTIDE SEQUENCE</scope>
    <source>
        <strain evidence="21">CBS 4856</strain>
    </source>
</reference>
<keyword evidence="5" id="KW-0479">Metal-binding</keyword>
<keyword evidence="14" id="KW-0472">Membrane</keyword>
<dbReference type="Pfam" id="PF00350">
    <property type="entry name" value="Dynamin_N"/>
    <property type="match status" value="1"/>
</dbReference>
<dbReference type="Proteomes" id="UP000761534">
    <property type="component" value="Unassembled WGS sequence"/>
</dbReference>
<accession>A0A642VBF4</accession>
<dbReference type="PROSITE" id="PS51718">
    <property type="entry name" value="G_DYNAMIN_2"/>
    <property type="match status" value="1"/>
</dbReference>
<dbReference type="InterPro" id="IPR027417">
    <property type="entry name" value="P-loop_NTPase"/>
</dbReference>
<feature type="domain" description="GED" evidence="19">
    <location>
        <begin position="768"/>
        <end position="861"/>
    </location>
</feature>
<evidence type="ECO:0000256" key="16">
    <source>
        <dbReference type="ARBA" id="ARBA00048040"/>
    </source>
</evidence>
<dbReference type="CDD" id="cd08771">
    <property type="entry name" value="DLP_1"/>
    <property type="match status" value="1"/>
</dbReference>
<dbReference type="GO" id="GO:0046872">
    <property type="term" value="F:metal ion binding"/>
    <property type="evidence" value="ECO:0007669"/>
    <property type="project" value="UniProtKB-KW"/>
</dbReference>
<dbReference type="GO" id="GO:0005874">
    <property type="term" value="C:microtubule"/>
    <property type="evidence" value="ECO:0007669"/>
    <property type="project" value="TreeGrafter"/>
</dbReference>
<dbReference type="GO" id="GO:0005525">
    <property type="term" value="F:GTP binding"/>
    <property type="evidence" value="ECO:0007669"/>
    <property type="project" value="UniProtKB-KW"/>
</dbReference>
<evidence type="ECO:0000256" key="5">
    <source>
        <dbReference type="ARBA" id="ARBA00022723"/>
    </source>
</evidence>
<dbReference type="VEuPathDB" id="FungiDB:TRICI_002887"/>
<dbReference type="GO" id="GO:0005758">
    <property type="term" value="C:mitochondrial intermembrane space"/>
    <property type="evidence" value="ECO:0007669"/>
    <property type="project" value="UniProtKB-SubCell"/>
</dbReference>
<dbReference type="SUPFAM" id="SSF52540">
    <property type="entry name" value="P-loop containing nucleoside triphosphate hydrolases"/>
    <property type="match status" value="1"/>
</dbReference>
<evidence type="ECO:0000256" key="10">
    <source>
        <dbReference type="ARBA" id="ARBA00022946"/>
    </source>
</evidence>
<dbReference type="PRINTS" id="PR00195">
    <property type="entry name" value="DYNAMIN"/>
</dbReference>
<dbReference type="PROSITE" id="PS00410">
    <property type="entry name" value="G_DYNAMIN_1"/>
    <property type="match status" value="1"/>
</dbReference>
<keyword evidence="13 17" id="KW-0342">GTP-binding</keyword>
<comment type="caution">
    <text evidence="21">The sequence shown here is derived from an EMBL/GenBank/DDBJ whole genome shotgun (WGS) entry which is preliminary data.</text>
</comment>
<feature type="domain" description="Dynamin-type G" evidence="20">
    <location>
        <begin position="207"/>
        <end position="478"/>
    </location>
</feature>
<evidence type="ECO:0000256" key="4">
    <source>
        <dbReference type="ARBA" id="ARBA00022692"/>
    </source>
</evidence>
<dbReference type="InterPro" id="IPR030381">
    <property type="entry name" value="G_DYNAMIN_dom"/>
</dbReference>
<organism evidence="21 22">
    <name type="scientific">Trichomonascus ciferrii</name>
    <dbReference type="NCBI Taxonomy" id="44093"/>
    <lineage>
        <taxon>Eukaryota</taxon>
        <taxon>Fungi</taxon>
        <taxon>Dikarya</taxon>
        <taxon>Ascomycota</taxon>
        <taxon>Saccharomycotina</taxon>
        <taxon>Dipodascomycetes</taxon>
        <taxon>Dipodascales</taxon>
        <taxon>Trichomonascaceae</taxon>
        <taxon>Trichomonascus</taxon>
        <taxon>Trichomonascus ciferrii complex</taxon>
    </lineage>
</organism>
<evidence type="ECO:0000256" key="14">
    <source>
        <dbReference type="ARBA" id="ARBA00023136"/>
    </source>
</evidence>
<evidence type="ECO:0000256" key="15">
    <source>
        <dbReference type="ARBA" id="ARBA00023157"/>
    </source>
</evidence>
<keyword evidence="15" id="KW-1015">Disulfide bond</keyword>
<dbReference type="GO" id="GO:0031623">
    <property type="term" value="P:receptor internalization"/>
    <property type="evidence" value="ECO:0007669"/>
    <property type="project" value="TreeGrafter"/>
</dbReference>
<dbReference type="FunFam" id="3.40.50.300:FF:000741">
    <property type="entry name" value="Putative mitochondrial dynamin GTPase"/>
    <property type="match status" value="1"/>
</dbReference>
<dbReference type="GO" id="GO:0003924">
    <property type="term" value="F:GTPase activity"/>
    <property type="evidence" value="ECO:0007669"/>
    <property type="project" value="InterPro"/>
</dbReference>
<dbReference type="PROSITE" id="PS51388">
    <property type="entry name" value="GED"/>
    <property type="match status" value="1"/>
</dbReference>
<feature type="region of interest" description="Disordered" evidence="18">
    <location>
        <begin position="128"/>
        <end position="183"/>
    </location>
</feature>
<keyword evidence="4" id="KW-0812">Transmembrane</keyword>
<evidence type="ECO:0000256" key="7">
    <source>
        <dbReference type="ARBA" id="ARBA00022792"/>
    </source>
</evidence>